<feature type="compositionally biased region" description="Low complexity" evidence="1">
    <location>
        <begin position="688"/>
        <end position="707"/>
    </location>
</feature>
<sequence>MPLTVASSFARRGRGSQSLAPTALAVFNSGTALHRHHQARGYRFGRLSSYLDPYFHPVTYTRHQPSGRKYCDNLYHHQWSKHTLSENAKTILRQVLHDPWVPHPKANQGSERCVKAHTTPDNPQGVRPGQNIEDAERAPLEHLLFGSRRGPQPRKGSSSQETTPVDYIIDPITNRKVPKKSSESAYSASDRGIEIPVRASRPYQSQFEPFRAPDIKDAQSPFFPDGPPPPAELRMYRQAQKHIENEYPTIHHYGSHRSRRGRKAIRWHRSGAISSGHAASASVPWSAPPEYTDLHQYTAVRYQEPDGKPAAEKAPAQEYDDLDQYGAVRSHEPNGKYARDYTEPPDEAELVEYSKPFLAHEPDGKYAAQQVEAETEADYDAAELDKYRQPFFSHEPDGKYAVAQAEAQEHDAELSQYRAFRSHEPDGKYAGQAEEDPDAAELVTYGPYRASEPDGKYSLRDKVTAEPADTQTYGAFRSHEPDGKYALRDAAPAEAVEDRQYGAFRSHEPDGKYAAEAQAAKAAEAVEDKVYTAFRSHEPDGKYALRDTTPAELVEEKRYESFRSHEPDGKYAAEAQAARVAEREAKDLANHEAFSYQDAETRPLPQETTPAKRVAELREYTTPQPDVNPSPADAQQTVDAAELRSYQAVRWNEPDGKLTTAAPPTGQSPVFDYDLNTPYRRKVEELMAQTAAAEPSPTPESPASQPTNHPIPAVYKILVYDPTTHSVETAETTSLVADSATPLSPAEVLPRVSSPAKFVPHFAPLQAQGFEVVSGGGDVLVFRKVCEAVEAAEQAGIREAHPAPPVNPIDMTGGRGGYTVAAGRFASPTGFVNYNLPMAEGEVAPAAAAAVGGVKEQMGKEGGKKKKAGVVKRMAVGAVTVGGVSYVLGGLGEHLRKSGGGEGKKGVRA</sequence>
<gene>
    <name evidence="2" type="ORF">C8A05DRAFT_19374</name>
</gene>
<organism evidence="2 3">
    <name type="scientific">Staphylotrichum tortipilum</name>
    <dbReference type="NCBI Taxonomy" id="2831512"/>
    <lineage>
        <taxon>Eukaryota</taxon>
        <taxon>Fungi</taxon>
        <taxon>Dikarya</taxon>
        <taxon>Ascomycota</taxon>
        <taxon>Pezizomycotina</taxon>
        <taxon>Sordariomycetes</taxon>
        <taxon>Sordariomycetidae</taxon>
        <taxon>Sordariales</taxon>
        <taxon>Chaetomiaceae</taxon>
        <taxon>Staphylotrichum</taxon>
    </lineage>
</organism>
<dbReference type="AlphaFoldDB" id="A0AAN6RPS2"/>
<evidence type="ECO:0000313" key="3">
    <source>
        <dbReference type="Proteomes" id="UP001303889"/>
    </source>
</evidence>
<feature type="region of interest" description="Disordered" evidence="1">
    <location>
        <begin position="106"/>
        <end position="130"/>
    </location>
</feature>
<evidence type="ECO:0000256" key="1">
    <source>
        <dbReference type="SAM" id="MobiDB-lite"/>
    </source>
</evidence>
<evidence type="ECO:0000313" key="2">
    <source>
        <dbReference type="EMBL" id="KAK3897963.1"/>
    </source>
</evidence>
<reference evidence="2" key="2">
    <citation type="submission" date="2023-05" db="EMBL/GenBank/DDBJ databases">
        <authorList>
            <consortium name="Lawrence Berkeley National Laboratory"/>
            <person name="Steindorff A."/>
            <person name="Hensen N."/>
            <person name="Bonometti L."/>
            <person name="Westerberg I."/>
            <person name="Brannstrom I.O."/>
            <person name="Guillou S."/>
            <person name="Cros-Aarteil S."/>
            <person name="Calhoun S."/>
            <person name="Haridas S."/>
            <person name="Kuo A."/>
            <person name="Mondo S."/>
            <person name="Pangilinan J."/>
            <person name="Riley R."/>
            <person name="Labutti K."/>
            <person name="Andreopoulos B."/>
            <person name="Lipzen A."/>
            <person name="Chen C."/>
            <person name="Yanf M."/>
            <person name="Daum C."/>
            <person name="Ng V."/>
            <person name="Clum A."/>
            <person name="Ohm R."/>
            <person name="Martin F."/>
            <person name="Silar P."/>
            <person name="Natvig D."/>
            <person name="Lalanne C."/>
            <person name="Gautier V."/>
            <person name="Ament-Velasquez S.L."/>
            <person name="Kruys A."/>
            <person name="Hutchinson M.I."/>
            <person name="Powell A.J."/>
            <person name="Barry K."/>
            <person name="Miller A.N."/>
            <person name="Grigoriev I.V."/>
            <person name="Debuchy R."/>
            <person name="Gladieux P."/>
            <person name="Thoren M.H."/>
            <person name="Johannesson H."/>
        </authorList>
    </citation>
    <scope>NUCLEOTIDE SEQUENCE</scope>
    <source>
        <strain evidence="2">CBS 103.79</strain>
    </source>
</reference>
<accession>A0AAN6RPS2</accession>
<feature type="compositionally biased region" description="Basic and acidic residues" evidence="1">
    <location>
        <begin position="451"/>
        <end position="464"/>
    </location>
</feature>
<feature type="region of interest" description="Disordered" evidence="1">
    <location>
        <begin position="447"/>
        <end position="482"/>
    </location>
</feature>
<reference evidence="2" key="1">
    <citation type="journal article" date="2023" name="Mol. Phylogenet. Evol.">
        <title>Genome-scale phylogeny and comparative genomics of the fungal order Sordariales.</title>
        <authorList>
            <person name="Hensen N."/>
            <person name="Bonometti L."/>
            <person name="Westerberg I."/>
            <person name="Brannstrom I.O."/>
            <person name="Guillou S."/>
            <person name="Cros-Aarteil S."/>
            <person name="Calhoun S."/>
            <person name="Haridas S."/>
            <person name="Kuo A."/>
            <person name="Mondo S."/>
            <person name="Pangilinan J."/>
            <person name="Riley R."/>
            <person name="LaButti K."/>
            <person name="Andreopoulos B."/>
            <person name="Lipzen A."/>
            <person name="Chen C."/>
            <person name="Yan M."/>
            <person name="Daum C."/>
            <person name="Ng V."/>
            <person name="Clum A."/>
            <person name="Steindorff A."/>
            <person name="Ohm R.A."/>
            <person name="Martin F."/>
            <person name="Silar P."/>
            <person name="Natvig D.O."/>
            <person name="Lalanne C."/>
            <person name="Gautier V."/>
            <person name="Ament-Velasquez S.L."/>
            <person name="Kruys A."/>
            <person name="Hutchinson M.I."/>
            <person name="Powell A.J."/>
            <person name="Barry K."/>
            <person name="Miller A.N."/>
            <person name="Grigoriev I.V."/>
            <person name="Debuchy R."/>
            <person name="Gladieux P."/>
            <person name="Hiltunen Thoren M."/>
            <person name="Johannesson H."/>
        </authorList>
    </citation>
    <scope>NUCLEOTIDE SEQUENCE</scope>
    <source>
        <strain evidence="2">CBS 103.79</strain>
    </source>
</reference>
<feature type="region of interest" description="Disordered" evidence="1">
    <location>
        <begin position="688"/>
        <end position="709"/>
    </location>
</feature>
<dbReference type="Proteomes" id="UP001303889">
    <property type="component" value="Unassembled WGS sequence"/>
</dbReference>
<dbReference type="EMBL" id="MU856031">
    <property type="protein sequence ID" value="KAK3897963.1"/>
    <property type="molecule type" value="Genomic_DNA"/>
</dbReference>
<comment type="caution">
    <text evidence="2">The sequence shown here is derived from an EMBL/GenBank/DDBJ whole genome shotgun (WGS) entry which is preliminary data.</text>
</comment>
<keyword evidence="3" id="KW-1185">Reference proteome</keyword>
<name>A0AAN6RPS2_9PEZI</name>
<feature type="region of interest" description="Disordered" evidence="1">
    <location>
        <begin position="144"/>
        <end position="190"/>
    </location>
</feature>
<protein>
    <submittedName>
        <fullName evidence="2">Uncharacterized protein</fullName>
    </submittedName>
</protein>
<proteinExistence type="predicted"/>